<dbReference type="GO" id="GO:0015074">
    <property type="term" value="P:DNA integration"/>
    <property type="evidence" value="ECO:0007669"/>
    <property type="project" value="UniProtKB-KW"/>
</dbReference>
<evidence type="ECO:0000256" key="6">
    <source>
        <dbReference type="SAM" id="Coils"/>
    </source>
</evidence>
<evidence type="ECO:0000256" key="3">
    <source>
        <dbReference type="ARBA" id="ARBA00023172"/>
    </source>
</evidence>
<dbReference type="GO" id="GO:0000150">
    <property type="term" value="F:DNA strand exchange activity"/>
    <property type="evidence" value="ECO:0007669"/>
    <property type="project" value="InterPro"/>
</dbReference>
<keyword evidence="3" id="KW-0233">DNA recombination</keyword>
<dbReference type="EMBL" id="RBKU01000001">
    <property type="protein sequence ID" value="RKR80014.1"/>
    <property type="molecule type" value="Genomic_DNA"/>
</dbReference>
<dbReference type="InterPro" id="IPR036162">
    <property type="entry name" value="Resolvase-like_N_sf"/>
</dbReference>
<feature type="domain" description="Resolvase/invertase-type recombinase catalytic" evidence="7">
    <location>
        <begin position="3"/>
        <end position="152"/>
    </location>
</feature>
<dbReference type="InterPro" id="IPR038109">
    <property type="entry name" value="DNA_bind_recomb_sf"/>
</dbReference>
<feature type="active site" description="O-(5'-phospho-DNA)-serine intermediate" evidence="4 5">
    <location>
        <position position="11"/>
    </location>
</feature>
<dbReference type="InterPro" id="IPR006118">
    <property type="entry name" value="Recombinase_CS"/>
</dbReference>
<evidence type="ECO:0000259" key="7">
    <source>
        <dbReference type="PROSITE" id="PS51736"/>
    </source>
</evidence>
<dbReference type="PROSITE" id="PS51737">
    <property type="entry name" value="RECOMBINASE_DNA_BIND"/>
    <property type="match status" value="1"/>
</dbReference>
<proteinExistence type="predicted"/>
<dbReference type="Proteomes" id="UP000268007">
    <property type="component" value="Unassembled WGS sequence"/>
</dbReference>
<dbReference type="InterPro" id="IPR011109">
    <property type="entry name" value="DNA_bind_recombinase_dom"/>
</dbReference>
<dbReference type="GO" id="GO:0003677">
    <property type="term" value="F:DNA binding"/>
    <property type="evidence" value="ECO:0007669"/>
    <property type="project" value="UniProtKB-KW"/>
</dbReference>
<reference evidence="9 10" key="1">
    <citation type="submission" date="2018-10" db="EMBL/GenBank/DDBJ databases">
        <title>Genomic Encyclopedia of Archaeal and Bacterial Type Strains, Phase II (KMG-II): from individual species to whole genera.</title>
        <authorList>
            <person name="Goeker M."/>
        </authorList>
    </citation>
    <scope>NUCLEOTIDE SEQUENCE [LARGE SCALE GENOMIC DNA]</scope>
    <source>
        <strain evidence="9 10">DSM 18602</strain>
    </source>
</reference>
<dbReference type="InterPro" id="IPR050639">
    <property type="entry name" value="SSR_resolvase"/>
</dbReference>
<dbReference type="Pfam" id="PF00239">
    <property type="entry name" value="Resolvase"/>
    <property type="match status" value="1"/>
</dbReference>
<name>A0A495IVH7_9SPHI</name>
<keyword evidence="10" id="KW-1185">Reference proteome</keyword>
<dbReference type="CDD" id="cd00338">
    <property type="entry name" value="Ser_Recombinase"/>
    <property type="match status" value="1"/>
</dbReference>
<keyword evidence="1" id="KW-0229">DNA integration</keyword>
<feature type="domain" description="Recombinase" evidence="8">
    <location>
        <begin position="159"/>
        <end position="269"/>
    </location>
</feature>
<dbReference type="Gene3D" id="3.40.50.1390">
    <property type="entry name" value="Resolvase, N-terminal catalytic domain"/>
    <property type="match status" value="1"/>
</dbReference>
<dbReference type="AlphaFoldDB" id="A0A495IVH7"/>
<dbReference type="PANTHER" id="PTHR30461">
    <property type="entry name" value="DNA-INVERTASE FROM LAMBDOID PROPHAGE"/>
    <property type="match status" value="1"/>
</dbReference>
<dbReference type="PROSITE" id="PS00397">
    <property type="entry name" value="RECOMBINASES_1"/>
    <property type="match status" value="1"/>
</dbReference>
<dbReference type="PROSITE" id="PS51736">
    <property type="entry name" value="RECOMBINASES_3"/>
    <property type="match status" value="1"/>
</dbReference>
<evidence type="ECO:0000256" key="2">
    <source>
        <dbReference type="ARBA" id="ARBA00023125"/>
    </source>
</evidence>
<dbReference type="RefSeq" id="WP_121195640.1">
    <property type="nucleotide sequence ID" value="NZ_RBKU01000001.1"/>
</dbReference>
<dbReference type="InterPro" id="IPR006119">
    <property type="entry name" value="Resolv_N"/>
</dbReference>
<gene>
    <name evidence="9" type="ORF">BDD43_0102</name>
</gene>
<evidence type="ECO:0000256" key="4">
    <source>
        <dbReference type="PIRSR" id="PIRSR606118-50"/>
    </source>
</evidence>
<protein>
    <submittedName>
        <fullName evidence="9">DNA invertase Pin-like site-specific DNA recombinase</fullName>
    </submittedName>
</protein>
<dbReference type="SUPFAM" id="SSF53041">
    <property type="entry name" value="Resolvase-like"/>
    <property type="match status" value="1"/>
</dbReference>
<evidence type="ECO:0000256" key="5">
    <source>
        <dbReference type="PROSITE-ProRule" id="PRU10137"/>
    </source>
</evidence>
<comment type="caution">
    <text evidence="9">The sequence shown here is derived from an EMBL/GenBank/DDBJ whole genome shotgun (WGS) entry which is preliminary data.</text>
</comment>
<dbReference type="PANTHER" id="PTHR30461:SF23">
    <property type="entry name" value="DNA RECOMBINASE-RELATED"/>
    <property type="match status" value="1"/>
</dbReference>
<dbReference type="InterPro" id="IPR025827">
    <property type="entry name" value="Zn_ribbon_recom_dom"/>
</dbReference>
<keyword evidence="2" id="KW-0238">DNA-binding</keyword>
<dbReference type="OrthoDB" id="9815006at2"/>
<dbReference type="Gene3D" id="3.90.1750.20">
    <property type="entry name" value="Putative Large Serine Recombinase, Chain B, Domain 2"/>
    <property type="match status" value="1"/>
</dbReference>
<keyword evidence="6" id="KW-0175">Coiled coil</keyword>
<evidence type="ECO:0000313" key="9">
    <source>
        <dbReference type="EMBL" id="RKR80014.1"/>
    </source>
</evidence>
<feature type="coiled-coil region" evidence="6">
    <location>
        <begin position="361"/>
        <end position="388"/>
    </location>
</feature>
<evidence type="ECO:0000259" key="8">
    <source>
        <dbReference type="PROSITE" id="PS51737"/>
    </source>
</evidence>
<dbReference type="SMART" id="SM00857">
    <property type="entry name" value="Resolvase"/>
    <property type="match status" value="1"/>
</dbReference>
<organism evidence="9 10">
    <name type="scientific">Mucilaginibacter gracilis</name>
    <dbReference type="NCBI Taxonomy" id="423350"/>
    <lineage>
        <taxon>Bacteria</taxon>
        <taxon>Pseudomonadati</taxon>
        <taxon>Bacteroidota</taxon>
        <taxon>Sphingobacteriia</taxon>
        <taxon>Sphingobacteriales</taxon>
        <taxon>Sphingobacteriaceae</taxon>
        <taxon>Mucilaginibacter</taxon>
    </lineage>
</organism>
<sequence>MKIAHLYIRVSTDEQADKGYSQRNQDEMLRKYCQLQSIAVREVIYEDHSAKSFNRPAWQTMLGRLKRQKTSRPDYILFTKWDRFSRNAGDAYQMISLLRGFNIEPQAIEQPLDLSIPENKMMLAFYLAAPEVENDRRALNIFHGLRRAKKEGRWVSSAPVGYINKSHEDGRKYIAVNELQAEIMRWAFTELATGKYPVEQVWKFAKQKGITCGRNNFWNLIRNPVYCGRIVIPAFKDEAVQYAKGQHAPIISEDLFDKVQRVLNKRARPVIQKTVPGRLHLRGFLKCPKCNRMLTGSPSKGNLYYYYYYHCSSACGVRFKAEQVNETFIALLKKHSATEGLISLFKKAVRELIVNNSALQFNQQRIAAKQLEEQQQRVERAKELLIAGYLEGDDYRTIKATAEEKIAALQKVLADVIDPMSILEQRFKNMGKAIGNLAFFYQIASVEHKRKMVGLLFPGNLTYADNGFETVELGNWTRLVFD</sequence>
<evidence type="ECO:0000313" key="10">
    <source>
        <dbReference type="Proteomes" id="UP000268007"/>
    </source>
</evidence>
<accession>A0A495IVH7</accession>
<dbReference type="Pfam" id="PF13408">
    <property type="entry name" value="Zn_ribbon_recom"/>
    <property type="match status" value="1"/>
</dbReference>
<evidence type="ECO:0000256" key="1">
    <source>
        <dbReference type="ARBA" id="ARBA00022908"/>
    </source>
</evidence>
<dbReference type="Pfam" id="PF07508">
    <property type="entry name" value="Recombinase"/>
    <property type="match status" value="1"/>
</dbReference>